<dbReference type="Pfam" id="PF06097">
    <property type="entry name" value="DUF945"/>
    <property type="match status" value="1"/>
</dbReference>
<name>A0ABU1D7G1_9BURK</name>
<sequence length="478" mass="52531">MKKSAVIAAALVLVAAAYSGASWYVGMKSEHMIRDALDRANARIVSAMGPDLEAHRVRIDVSEYRRGVFSTHARYTVTIADRDDTAEFGITDHMQHGPFPWAQVRQGSFEPLLAYSRSQLVDTEAVKRWFDAARGAMPLEIATRIRFGGVGESQWVFAPLEWAADDERLSFSGGRIDLQFSNEMRDSEARGDFASLVVRDAGGSETVALKDIVLRSRSTTAADETMQTHATLEAASLLIADMSDDDVTVEKIRATLESSQKGALVDATLRYDFDRVRVGEIDLGSVTLGGRVNQFNYEAFSALVAEYDAIADEHGAAEGEDFELTEDDNARLYARLVPVLASSPAIALQPVQWRNDKGESSLALSAAFQAIPPAAQPGLDALPVQALRELRFEMILSRAMFLQAFAQTGADEAERQQLEMVAAMLFDQYVDSLEEQGLVQRDGDRAHLVIVYADNGVDVNGQVMSLEEFLLLFSDFLI</sequence>
<dbReference type="RefSeq" id="WP_165277502.1">
    <property type="nucleotide sequence ID" value="NZ_JAUZQE010000023.1"/>
</dbReference>
<evidence type="ECO:0000313" key="1">
    <source>
        <dbReference type="EMBL" id="MDR4126377.1"/>
    </source>
</evidence>
<evidence type="ECO:0000313" key="2">
    <source>
        <dbReference type="Proteomes" id="UP001232156"/>
    </source>
</evidence>
<protein>
    <submittedName>
        <fullName evidence="1">YdgA family protein</fullName>
    </submittedName>
</protein>
<comment type="caution">
    <text evidence="1">The sequence shown here is derived from an EMBL/GenBank/DDBJ whole genome shotgun (WGS) entry which is preliminary data.</text>
</comment>
<gene>
    <name evidence="1" type="ORF">Q8947_10330</name>
</gene>
<dbReference type="InterPro" id="IPR010352">
    <property type="entry name" value="DUF945"/>
</dbReference>
<reference evidence="1 2" key="1">
    <citation type="submission" date="2023-08" db="EMBL/GenBank/DDBJ databases">
        <title>Alcaligenaceae gen. nov., a novel taxon isolated from the sludge of Yixing Pesticide Factory.</title>
        <authorList>
            <person name="Ruan L."/>
        </authorList>
    </citation>
    <scope>NUCLEOTIDE SEQUENCE [LARGE SCALE GENOMIC DNA]</scope>
    <source>
        <strain evidence="1 2">LG-2</strain>
    </source>
</reference>
<organism evidence="1 2">
    <name type="scientific">Yanghanlia caeni</name>
    <dbReference type="NCBI Taxonomy" id="3064283"/>
    <lineage>
        <taxon>Bacteria</taxon>
        <taxon>Pseudomonadati</taxon>
        <taxon>Pseudomonadota</taxon>
        <taxon>Betaproteobacteria</taxon>
        <taxon>Burkholderiales</taxon>
        <taxon>Alcaligenaceae</taxon>
        <taxon>Yanghanlia</taxon>
    </lineage>
</organism>
<accession>A0ABU1D7G1</accession>
<dbReference type="Proteomes" id="UP001232156">
    <property type="component" value="Unassembled WGS sequence"/>
</dbReference>
<keyword evidence="2" id="KW-1185">Reference proteome</keyword>
<dbReference type="EMBL" id="JAUZQE010000023">
    <property type="protein sequence ID" value="MDR4126377.1"/>
    <property type="molecule type" value="Genomic_DNA"/>
</dbReference>
<proteinExistence type="predicted"/>